<gene>
    <name evidence="7" type="ORF">FVW59_01335</name>
</gene>
<keyword evidence="5 6" id="KW-0472">Membrane</keyword>
<dbReference type="Proteomes" id="UP000321933">
    <property type="component" value="Unassembled WGS sequence"/>
</dbReference>
<comment type="subcellular location">
    <subcellularLocation>
        <location evidence="1">Cell membrane</location>
        <topology evidence="1">Multi-pass membrane protein</topology>
    </subcellularLocation>
</comment>
<dbReference type="GO" id="GO:0005886">
    <property type="term" value="C:plasma membrane"/>
    <property type="evidence" value="ECO:0007669"/>
    <property type="project" value="UniProtKB-SubCell"/>
</dbReference>
<evidence type="ECO:0000256" key="2">
    <source>
        <dbReference type="ARBA" id="ARBA00022475"/>
    </source>
</evidence>
<dbReference type="InterPro" id="IPR001123">
    <property type="entry name" value="LeuE-type"/>
</dbReference>
<comment type="caution">
    <text evidence="7">The sequence shown here is derived from an EMBL/GenBank/DDBJ whole genome shotgun (WGS) entry which is preliminary data.</text>
</comment>
<evidence type="ECO:0000256" key="1">
    <source>
        <dbReference type="ARBA" id="ARBA00004651"/>
    </source>
</evidence>
<dbReference type="PANTHER" id="PTHR30086:SF20">
    <property type="entry name" value="ARGININE EXPORTER PROTEIN ARGO-RELATED"/>
    <property type="match status" value="1"/>
</dbReference>
<keyword evidence="4 6" id="KW-1133">Transmembrane helix</keyword>
<evidence type="ECO:0000256" key="3">
    <source>
        <dbReference type="ARBA" id="ARBA00022692"/>
    </source>
</evidence>
<reference evidence="7 8" key="1">
    <citation type="submission" date="2019-08" db="EMBL/GenBank/DDBJ databases">
        <title>Parahaliea maris sp. nov., isolated from the surface seawater.</title>
        <authorList>
            <person name="Liu Y."/>
        </authorList>
    </citation>
    <scope>NUCLEOTIDE SEQUENCE [LARGE SCALE GENOMIC DNA]</scope>
    <source>
        <strain evidence="7 8">S2-26</strain>
    </source>
</reference>
<evidence type="ECO:0000256" key="5">
    <source>
        <dbReference type="ARBA" id="ARBA00023136"/>
    </source>
</evidence>
<keyword evidence="2" id="KW-1003">Cell membrane</keyword>
<dbReference type="GO" id="GO:0015171">
    <property type="term" value="F:amino acid transmembrane transporter activity"/>
    <property type="evidence" value="ECO:0007669"/>
    <property type="project" value="TreeGrafter"/>
</dbReference>
<name>A0A5C9A1E4_9GAMM</name>
<dbReference type="EMBL" id="VRYZ01000001">
    <property type="protein sequence ID" value="TXS94588.1"/>
    <property type="molecule type" value="Genomic_DNA"/>
</dbReference>
<dbReference type="AlphaFoldDB" id="A0A5C9A1E4"/>
<evidence type="ECO:0000256" key="6">
    <source>
        <dbReference type="SAM" id="Phobius"/>
    </source>
</evidence>
<dbReference type="Pfam" id="PF01810">
    <property type="entry name" value="LysE"/>
    <property type="match status" value="1"/>
</dbReference>
<protein>
    <submittedName>
        <fullName evidence="7">LysE family translocator</fullName>
    </submittedName>
</protein>
<feature type="transmembrane region" description="Helical" evidence="6">
    <location>
        <begin position="133"/>
        <end position="152"/>
    </location>
</feature>
<dbReference type="PANTHER" id="PTHR30086">
    <property type="entry name" value="ARGININE EXPORTER PROTEIN ARGO"/>
    <property type="match status" value="1"/>
</dbReference>
<dbReference type="OrthoDB" id="9812084at2"/>
<evidence type="ECO:0000313" key="8">
    <source>
        <dbReference type="Proteomes" id="UP000321933"/>
    </source>
</evidence>
<feature type="transmembrane region" description="Helical" evidence="6">
    <location>
        <begin position="77"/>
        <end position="95"/>
    </location>
</feature>
<feature type="transmembrane region" description="Helical" evidence="6">
    <location>
        <begin position="12"/>
        <end position="29"/>
    </location>
</feature>
<accession>A0A5C9A1E4</accession>
<keyword evidence="8" id="KW-1185">Reference proteome</keyword>
<evidence type="ECO:0000313" key="7">
    <source>
        <dbReference type="EMBL" id="TXS94588.1"/>
    </source>
</evidence>
<feature type="transmembrane region" description="Helical" evidence="6">
    <location>
        <begin position="158"/>
        <end position="180"/>
    </location>
</feature>
<organism evidence="7 8">
    <name type="scientific">Parahaliea aestuarii</name>
    <dbReference type="NCBI Taxonomy" id="1852021"/>
    <lineage>
        <taxon>Bacteria</taxon>
        <taxon>Pseudomonadati</taxon>
        <taxon>Pseudomonadota</taxon>
        <taxon>Gammaproteobacteria</taxon>
        <taxon>Cellvibrionales</taxon>
        <taxon>Halieaceae</taxon>
        <taxon>Parahaliea</taxon>
    </lineage>
</organism>
<dbReference type="GO" id="GO:0033228">
    <property type="term" value="P:cysteine export across plasma membrane"/>
    <property type="evidence" value="ECO:0007669"/>
    <property type="project" value="TreeGrafter"/>
</dbReference>
<proteinExistence type="predicted"/>
<keyword evidence="3 6" id="KW-0812">Transmembrane</keyword>
<feature type="transmembrane region" description="Helical" evidence="6">
    <location>
        <begin position="50"/>
        <end position="71"/>
    </location>
</feature>
<sequence length="209" mass="22149">MEIPAVDTNLQLLISIAVFAAAMTGTPGPNNIMLTASGANFGFTRTLPHLLGVSLGVASLIGTVAGGLGVLFETFPALQQGLRLLASGYLLYLAWRIGTAPPPARRSLQPGETTARPMRFHEALLFQYVNPKAWAMAITAVGSFTAAGEGYWGSAGLIVAIFMLVGFPLTSGWAAFGVLLGQILSSPNSWRWFNRCMGVLTATCLAFIW</sequence>
<evidence type="ECO:0000256" key="4">
    <source>
        <dbReference type="ARBA" id="ARBA00022989"/>
    </source>
</evidence>
<dbReference type="RefSeq" id="WP_148062441.1">
    <property type="nucleotide sequence ID" value="NZ_VRYZ01000001.1"/>
</dbReference>